<dbReference type="AlphaFoldDB" id="A0A7I4CC51"/>
<evidence type="ECO:0000313" key="2">
    <source>
        <dbReference type="Proteomes" id="UP000006727"/>
    </source>
</evidence>
<proteinExistence type="predicted"/>
<name>A0A7I4CC51_PHYPA</name>
<organism evidence="1 2">
    <name type="scientific">Physcomitrium patens</name>
    <name type="common">Spreading-leaved earth moss</name>
    <name type="synonym">Physcomitrella patens</name>
    <dbReference type="NCBI Taxonomy" id="3218"/>
    <lineage>
        <taxon>Eukaryota</taxon>
        <taxon>Viridiplantae</taxon>
        <taxon>Streptophyta</taxon>
        <taxon>Embryophyta</taxon>
        <taxon>Bryophyta</taxon>
        <taxon>Bryophytina</taxon>
        <taxon>Bryopsida</taxon>
        <taxon>Funariidae</taxon>
        <taxon>Funariales</taxon>
        <taxon>Funariaceae</taxon>
        <taxon>Physcomitrium</taxon>
    </lineage>
</organism>
<reference evidence="1 2" key="2">
    <citation type="journal article" date="2018" name="Plant J.">
        <title>The Physcomitrella patens chromosome-scale assembly reveals moss genome structure and evolution.</title>
        <authorList>
            <person name="Lang D."/>
            <person name="Ullrich K.K."/>
            <person name="Murat F."/>
            <person name="Fuchs J."/>
            <person name="Jenkins J."/>
            <person name="Haas F.B."/>
            <person name="Piednoel M."/>
            <person name="Gundlach H."/>
            <person name="Van Bel M."/>
            <person name="Meyberg R."/>
            <person name="Vives C."/>
            <person name="Morata J."/>
            <person name="Symeonidi A."/>
            <person name="Hiss M."/>
            <person name="Muchero W."/>
            <person name="Kamisugi Y."/>
            <person name="Saleh O."/>
            <person name="Blanc G."/>
            <person name="Decker E.L."/>
            <person name="van Gessel N."/>
            <person name="Grimwood J."/>
            <person name="Hayes R.D."/>
            <person name="Graham S.W."/>
            <person name="Gunter L.E."/>
            <person name="McDaniel S.F."/>
            <person name="Hoernstein S.N.W."/>
            <person name="Larsson A."/>
            <person name="Li F.W."/>
            <person name="Perroud P.F."/>
            <person name="Phillips J."/>
            <person name="Ranjan P."/>
            <person name="Rokshar D.S."/>
            <person name="Rothfels C.J."/>
            <person name="Schneider L."/>
            <person name="Shu S."/>
            <person name="Stevenson D.W."/>
            <person name="Thummler F."/>
            <person name="Tillich M."/>
            <person name="Villarreal Aguilar J.C."/>
            <person name="Widiez T."/>
            <person name="Wong G.K."/>
            <person name="Wymore A."/>
            <person name="Zhang Y."/>
            <person name="Zimmer A.D."/>
            <person name="Quatrano R.S."/>
            <person name="Mayer K.F.X."/>
            <person name="Goodstein D."/>
            <person name="Casacuberta J.M."/>
            <person name="Vandepoele K."/>
            <person name="Reski R."/>
            <person name="Cuming A.C."/>
            <person name="Tuskan G.A."/>
            <person name="Maumus F."/>
            <person name="Salse J."/>
            <person name="Schmutz J."/>
            <person name="Rensing S.A."/>
        </authorList>
    </citation>
    <scope>NUCLEOTIDE SEQUENCE [LARGE SCALE GENOMIC DNA]</scope>
    <source>
        <strain evidence="1 2">cv. Gransden 2004</strain>
    </source>
</reference>
<dbReference type="EnsemblPlants" id="Pp3c22_3730V3.2">
    <property type="protein sequence ID" value="Pp3c22_3730V3.2"/>
    <property type="gene ID" value="Pp3c22_3730"/>
</dbReference>
<sequence length="290" mass="33646">MTFSIFLVLLGTSLPMLLFRGDIFSDRVLADTVWVVVVLSVSLNHENIFLHIDILLLQICAGPRVQAFHDSMDAQLIVPRSSFLLCKLGKQDILRSSVKQAREVYQDAMTEVQEKDKLDTIAWTQRRASRVQIKTFMLAHLDHVNEFFDYMFEKDPEHRKLLTIPGLVVAGIDAYPQTQYFKYRQKFRTAADDLIAKVVGLHEKRCEERRLYELAVQGVLARRDGEGRELLRSLHKKKKKVFQHCRSDRTTAEANMMELYTDIDVLKEKLFEIEVETYGEINVRISVLLN</sequence>
<keyword evidence="2" id="KW-1185">Reference proteome</keyword>
<accession>A0A7I4CC51</accession>
<evidence type="ECO:0000313" key="1">
    <source>
        <dbReference type="EnsemblPlants" id="Pp3c22_3730V3.2"/>
    </source>
</evidence>
<reference evidence="1" key="3">
    <citation type="submission" date="2020-12" db="UniProtKB">
        <authorList>
            <consortium name="EnsemblPlants"/>
        </authorList>
    </citation>
    <scope>IDENTIFICATION</scope>
</reference>
<protein>
    <submittedName>
        <fullName evidence="1">Uncharacterized protein</fullName>
    </submittedName>
</protein>
<dbReference type="EMBL" id="ABEU02000022">
    <property type="status" value="NOT_ANNOTATED_CDS"/>
    <property type="molecule type" value="Genomic_DNA"/>
</dbReference>
<dbReference type="Proteomes" id="UP000006727">
    <property type="component" value="Chromosome 22"/>
</dbReference>
<dbReference type="Gramene" id="Pp3c22_3730V3.2">
    <property type="protein sequence ID" value="Pp3c22_3730V3.2"/>
    <property type="gene ID" value="Pp3c22_3730"/>
</dbReference>
<reference evidence="1 2" key="1">
    <citation type="journal article" date="2008" name="Science">
        <title>The Physcomitrella genome reveals evolutionary insights into the conquest of land by plants.</title>
        <authorList>
            <person name="Rensing S."/>
            <person name="Lang D."/>
            <person name="Zimmer A."/>
            <person name="Terry A."/>
            <person name="Salamov A."/>
            <person name="Shapiro H."/>
            <person name="Nishiyama T."/>
            <person name="Perroud P.-F."/>
            <person name="Lindquist E."/>
            <person name="Kamisugi Y."/>
            <person name="Tanahashi T."/>
            <person name="Sakakibara K."/>
            <person name="Fujita T."/>
            <person name="Oishi K."/>
            <person name="Shin-I T."/>
            <person name="Kuroki Y."/>
            <person name="Toyoda A."/>
            <person name="Suzuki Y."/>
            <person name="Hashimoto A."/>
            <person name="Yamaguchi K."/>
            <person name="Sugano A."/>
            <person name="Kohara Y."/>
            <person name="Fujiyama A."/>
            <person name="Anterola A."/>
            <person name="Aoki S."/>
            <person name="Ashton N."/>
            <person name="Barbazuk W.B."/>
            <person name="Barker E."/>
            <person name="Bennetzen J."/>
            <person name="Bezanilla M."/>
            <person name="Blankenship R."/>
            <person name="Cho S.H."/>
            <person name="Dutcher S."/>
            <person name="Estelle M."/>
            <person name="Fawcett J.A."/>
            <person name="Gundlach H."/>
            <person name="Hanada K."/>
            <person name="Heyl A."/>
            <person name="Hicks K.A."/>
            <person name="Hugh J."/>
            <person name="Lohr M."/>
            <person name="Mayer K."/>
            <person name="Melkozernov A."/>
            <person name="Murata T."/>
            <person name="Nelson D."/>
            <person name="Pils B."/>
            <person name="Prigge M."/>
            <person name="Reiss B."/>
            <person name="Renner T."/>
            <person name="Rombauts S."/>
            <person name="Rushton P."/>
            <person name="Sanderfoot A."/>
            <person name="Schween G."/>
            <person name="Shiu S.-H."/>
            <person name="Stueber K."/>
            <person name="Theodoulou F.L."/>
            <person name="Tu H."/>
            <person name="Van de Peer Y."/>
            <person name="Verrier P.J."/>
            <person name="Waters E."/>
            <person name="Wood A."/>
            <person name="Yang L."/>
            <person name="Cove D."/>
            <person name="Cuming A."/>
            <person name="Hasebe M."/>
            <person name="Lucas S."/>
            <person name="Mishler D.B."/>
            <person name="Reski R."/>
            <person name="Grigoriev I."/>
            <person name="Quatrano R.S."/>
            <person name="Boore J.L."/>
        </authorList>
    </citation>
    <scope>NUCLEOTIDE SEQUENCE [LARGE SCALE GENOMIC DNA]</scope>
    <source>
        <strain evidence="1 2">cv. Gransden 2004</strain>
    </source>
</reference>